<organism evidence="1 2">
    <name type="scientific">Candidatus Scatavimonas merdigallinarum</name>
    <dbReference type="NCBI Taxonomy" id="2840914"/>
    <lineage>
        <taxon>Bacteria</taxon>
        <taxon>Bacillati</taxon>
        <taxon>Bacillota</taxon>
        <taxon>Clostridia</taxon>
        <taxon>Eubacteriales</taxon>
        <taxon>Oscillospiraceae</taxon>
        <taxon>Oscillospiraceae incertae sedis</taxon>
        <taxon>Candidatus Scatavimonas</taxon>
    </lineage>
</organism>
<dbReference type="EMBL" id="DVFW01000004">
    <property type="protein sequence ID" value="HIQ79767.1"/>
    <property type="molecule type" value="Genomic_DNA"/>
</dbReference>
<dbReference type="AlphaFoldDB" id="A0A9D0ZFN3"/>
<reference evidence="1" key="2">
    <citation type="journal article" date="2021" name="PeerJ">
        <title>Extensive microbial diversity within the chicken gut microbiome revealed by metagenomics and culture.</title>
        <authorList>
            <person name="Gilroy R."/>
            <person name="Ravi A."/>
            <person name="Getino M."/>
            <person name="Pursley I."/>
            <person name="Horton D.L."/>
            <person name="Alikhan N.F."/>
            <person name="Baker D."/>
            <person name="Gharbi K."/>
            <person name="Hall N."/>
            <person name="Watson M."/>
            <person name="Adriaenssens E.M."/>
            <person name="Foster-Nyarko E."/>
            <person name="Jarju S."/>
            <person name="Secka A."/>
            <person name="Antonio M."/>
            <person name="Oren A."/>
            <person name="Chaudhuri R.R."/>
            <person name="La Ragione R."/>
            <person name="Hildebrand F."/>
            <person name="Pallen M.J."/>
        </authorList>
    </citation>
    <scope>NUCLEOTIDE SEQUENCE</scope>
    <source>
        <strain evidence="1">ChiSjej1B19-3389</strain>
    </source>
</reference>
<dbReference type="NCBIfam" id="TIGR02837">
    <property type="entry name" value="spore_II_R"/>
    <property type="match status" value="1"/>
</dbReference>
<dbReference type="InterPro" id="IPR014202">
    <property type="entry name" value="Spore_II_R"/>
</dbReference>
<comment type="caution">
    <text evidence="1">The sequence shown here is derived from an EMBL/GenBank/DDBJ whole genome shotgun (WGS) entry which is preliminary data.</text>
</comment>
<sequence length="201" mass="22451">MKLLIKSAAFGLALTILFSGLYFHAECKVISNSVLRLHILANSDSEEDQALKLRVRDAVLEEAGALFSSAHSKEDAAKLAKAGLSKIEEIAQACITEQGYNYTVRAELTSMFFQTRIYDHIAMPAGVYDALRITIGSGQGHNWWCVMYPPICLPAAEKKDELEDVLEKEQIDILENQPKYEIKFKIVEIFESIANFFTNGA</sequence>
<accession>A0A9D0ZFN3</accession>
<dbReference type="Proteomes" id="UP000886787">
    <property type="component" value="Unassembled WGS sequence"/>
</dbReference>
<evidence type="ECO:0000313" key="1">
    <source>
        <dbReference type="EMBL" id="HIQ79767.1"/>
    </source>
</evidence>
<proteinExistence type="predicted"/>
<gene>
    <name evidence="1" type="primary">spoIIR</name>
    <name evidence="1" type="ORF">IAD32_00590</name>
</gene>
<dbReference type="Pfam" id="PF09551">
    <property type="entry name" value="Spore_II_R"/>
    <property type="match status" value="1"/>
</dbReference>
<protein>
    <submittedName>
        <fullName evidence="1">Stage II sporulation protein R</fullName>
    </submittedName>
</protein>
<reference evidence="1" key="1">
    <citation type="submission" date="2020-10" db="EMBL/GenBank/DDBJ databases">
        <authorList>
            <person name="Gilroy R."/>
        </authorList>
    </citation>
    <scope>NUCLEOTIDE SEQUENCE</scope>
    <source>
        <strain evidence="1">ChiSjej1B19-3389</strain>
    </source>
</reference>
<evidence type="ECO:0000313" key="2">
    <source>
        <dbReference type="Proteomes" id="UP000886787"/>
    </source>
</evidence>
<name>A0A9D0ZFN3_9FIRM</name>